<accession>A0A3P7WI01</accession>
<dbReference type="InterPro" id="IPR036188">
    <property type="entry name" value="FAD/NAD-bd_sf"/>
</dbReference>
<evidence type="ECO:0000313" key="3">
    <source>
        <dbReference type="WBParaSite" id="HPBE_0000427801-mRNA-1"/>
    </source>
</evidence>
<dbReference type="SUPFAM" id="SSF51905">
    <property type="entry name" value="FAD/NAD(P)-binding domain"/>
    <property type="match status" value="1"/>
</dbReference>
<dbReference type="OrthoDB" id="10069967at2759"/>
<organism evidence="2 3">
    <name type="scientific">Heligmosomoides polygyrus</name>
    <name type="common">Parasitic roundworm</name>
    <dbReference type="NCBI Taxonomy" id="6339"/>
    <lineage>
        <taxon>Eukaryota</taxon>
        <taxon>Metazoa</taxon>
        <taxon>Ecdysozoa</taxon>
        <taxon>Nematoda</taxon>
        <taxon>Chromadorea</taxon>
        <taxon>Rhabditida</taxon>
        <taxon>Rhabditina</taxon>
        <taxon>Rhabditomorpha</taxon>
        <taxon>Strongyloidea</taxon>
        <taxon>Heligmosomidae</taxon>
        <taxon>Heligmosomoides</taxon>
    </lineage>
</organism>
<proteinExistence type="predicted"/>
<dbReference type="AlphaFoldDB" id="A0A183FDG3"/>
<evidence type="ECO:0000313" key="2">
    <source>
        <dbReference type="Proteomes" id="UP000050761"/>
    </source>
</evidence>
<dbReference type="Gene3D" id="3.50.50.60">
    <property type="entry name" value="FAD/NAD(P)-binding domain"/>
    <property type="match status" value="1"/>
</dbReference>
<keyword evidence="2" id="KW-1185">Reference proteome</keyword>
<reference evidence="1 2" key="1">
    <citation type="submission" date="2018-11" db="EMBL/GenBank/DDBJ databases">
        <authorList>
            <consortium name="Pathogen Informatics"/>
        </authorList>
    </citation>
    <scope>NUCLEOTIDE SEQUENCE [LARGE SCALE GENOMIC DNA]</scope>
</reference>
<name>A0A183FDG3_HELPZ</name>
<gene>
    <name evidence="1" type="ORF">HPBE_LOCUS4279</name>
</gene>
<protein>
    <submittedName>
        <fullName evidence="3">DAO domain-containing protein</fullName>
    </submittedName>
</protein>
<reference evidence="3" key="2">
    <citation type="submission" date="2019-09" db="UniProtKB">
        <authorList>
            <consortium name="WormBaseParasite"/>
        </authorList>
    </citation>
    <scope>IDENTIFICATION</scope>
</reference>
<sequence length="190" mass="21390">MNPAPDGSDTEEEATLAFTPYPFMVCISAQANQAFDPSKRLNMWRIRDDSGVEWLAALTIVVIDQWGTCYQSTETEISTTVPIVREGERGRRCCRRTLTSSFHLLPSFPGSRQMIARMLPRTIARNTNRLLLRSSTRYESNAPPAHEFPQTFDIVVVGGGIVGSATARQLKMEHPKLRICMVEKENKLCK</sequence>
<accession>A0A183FDG3</accession>
<evidence type="ECO:0000313" key="1">
    <source>
        <dbReference type="EMBL" id="VDO60710.1"/>
    </source>
</evidence>
<dbReference type="Proteomes" id="UP000050761">
    <property type="component" value="Unassembled WGS sequence"/>
</dbReference>
<dbReference type="EMBL" id="UZAH01025293">
    <property type="protein sequence ID" value="VDO60710.1"/>
    <property type="molecule type" value="Genomic_DNA"/>
</dbReference>
<dbReference type="WBParaSite" id="HPBE_0000427801-mRNA-1">
    <property type="protein sequence ID" value="HPBE_0000427801-mRNA-1"/>
    <property type="gene ID" value="HPBE_0000427801"/>
</dbReference>